<evidence type="ECO:0000259" key="8">
    <source>
        <dbReference type="PROSITE" id="PS50109"/>
    </source>
</evidence>
<protein>
    <recommendedName>
        <fullName evidence="2">histidine kinase</fullName>
        <ecNumber evidence="2">2.7.13.3</ecNumber>
    </recommendedName>
</protein>
<dbReference type="Proteomes" id="UP000740754">
    <property type="component" value="Unassembled WGS sequence"/>
</dbReference>
<dbReference type="Pfam" id="PF02518">
    <property type="entry name" value="HATPase_c"/>
    <property type="match status" value="1"/>
</dbReference>
<evidence type="ECO:0000256" key="6">
    <source>
        <dbReference type="ARBA" id="ARBA00022840"/>
    </source>
</evidence>
<keyword evidence="7" id="KW-0902">Two-component regulatory system</keyword>
<keyword evidence="10" id="KW-1185">Reference proteome</keyword>
<dbReference type="GO" id="GO:0016301">
    <property type="term" value="F:kinase activity"/>
    <property type="evidence" value="ECO:0007669"/>
    <property type="project" value="UniProtKB-KW"/>
</dbReference>
<dbReference type="EMBL" id="JAAXKX010000013">
    <property type="protein sequence ID" value="NKN33560.1"/>
    <property type="molecule type" value="Genomic_DNA"/>
</dbReference>
<proteinExistence type="predicted"/>
<evidence type="ECO:0000313" key="9">
    <source>
        <dbReference type="EMBL" id="NKN33560.1"/>
    </source>
</evidence>
<evidence type="ECO:0000256" key="5">
    <source>
        <dbReference type="ARBA" id="ARBA00022777"/>
    </source>
</evidence>
<accession>A0ABX1I7K8</accession>
<reference evidence="9 10" key="1">
    <citation type="submission" date="2020-04" db="EMBL/GenBank/DDBJ databases">
        <title>Draft Whole-Genome sequence of Marichromatium bheemlicum DSM 18632, type strain.</title>
        <authorList>
            <person name="Kyndt J.A."/>
            <person name="Meyer T.E."/>
        </authorList>
    </citation>
    <scope>NUCLEOTIDE SEQUENCE [LARGE SCALE GENOMIC DNA]</scope>
    <source>
        <strain evidence="9 10">DSM 18632</strain>
    </source>
</reference>
<dbReference type="PANTHER" id="PTHR42878:SF7">
    <property type="entry name" value="SENSOR HISTIDINE KINASE GLRK"/>
    <property type="match status" value="1"/>
</dbReference>
<dbReference type="SMART" id="SM00387">
    <property type="entry name" value="HATPase_c"/>
    <property type="match status" value="1"/>
</dbReference>
<evidence type="ECO:0000256" key="7">
    <source>
        <dbReference type="ARBA" id="ARBA00023012"/>
    </source>
</evidence>
<dbReference type="PROSITE" id="PS50109">
    <property type="entry name" value="HIS_KIN"/>
    <property type="match status" value="1"/>
</dbReference>
<name>A0ABX1I7K8_9GAMM</name>
<dbReference type="Gene3D" id="3.30.565.10">
    <property type="entry name" value="Histidine kinase-like ATPase, C-terminal domain"/>
    <property type="match status" value="1"/>
</dbReference>
<dbReference type="InterPro" id="IPR003594">
    <property type="entry name" value="HATPase_dom"/>
</dbReference>
<evidence type="ECO:0000256" key="1">
    <source>
        <dbReference type="ARBA" id="ARBA00000085"/>
    </source>
</evidence>
<dbReference type="InterPro" id="IPR005467">
    <property type="entry name" value="His_kinase_dom"/>
</dbReference>
<sequence length="230" mass="25104">MDFSDILASSIHDIKNSLGLILNSLDELVEDPGNQLADPRQASLLKHEVQRANSNLLQLLTLYKLGKEQLAVRIAEYNLEEFCEEVVAESLAVCQALGLELDYDCDPELSGYFDSELVRGVLTSSIGNAQRYARTRIRLSAAEEQGMLVIRLEDDGAGFPAAVLGLLPEHGGQTDPSPAEPAAAASSRTRLGLYFAQQVARLHQTPQATGRIRLTNAHHLPGGCFELWLP</sequence>
<keyword evidence="5 9" id="KW-0418">Kinase</keyword>
<dbReference type="InterPro" id="IPR036890">
    <property type="entry name" value="HATPase_C_sf"/>
</dbReference>
<evidence type="ECO:0000256" key="3">
    <source>
        <dbReference type="ARBA" id="ARBA00022679"/>
    </source>
</evidence>
<gene>
    <name evidence="9" type="ORF">HF203_10025</name>
</gene>
<keyword evidence="4" id="KW-0547">Nucleotide-binding</keyword>
<feature type="domain" description="Histidine kinase" evidence="8">
    <location>
        <begin position="9"/>
        <end position="230"/>
    </location>
</feature>
<evidence type="ECO:0000256" key="2">
    <source>
        <dbReference type="ARBA" id="ARBA00012438"/>
    </source>
</evidence>
<evidence type="ECO:0000256" key="4">
    <source>
        <dbReference type="ARBA" id="ARBA00022741"/>
    </source>
</evidence>
<dbReference type="PANTHER" id="PTHR42878">
    <property type="entry name" value="TWO-COMPONENT HISTIDINE KINASE"/>
    <property type="match status" value="1"/>
</dbReference>
<evidence type="ECO:0000313" key="10">
    <source>
        <dbReference type="Proteomes" id="UP000740754"/>
    </source>
</evidence>
<organism evidence="9 10">
    <name type="scientific">Marichromatium bheemlicum</name>
    <dbReference type="NCBI Taxonomy" id="365339"/>
    <lineage>
        <taxon>Bacteria</taxon>
        <taxon>Pseudomonadati</taxon>
        <taxon>Pseudomonadota</taxon>
        <taxon>Gammaproteobacteria</taxon>
        <taxon>Chromatiales</taxon>
        <taxon>Chromatiaceae</taxon>
        <taxon>Marichromatium</taxon>
    </lineage>
</organism>
<comment type="catalytic activity">
    <reaction evidence="1">
        <text>ATP + protein L-histidine = ADP + protein N-phospho-L-histidine.</text>
        <dbReference type="EC" id="2.7.13.3"/>
    </reaction>
</comment>
<dbReference type="EC" id="2.7.13.3" evidence="2"/>
<comment type="caution">
    <text evidence="9">The sequence shown here is derived from an EMBL/GenBank/DDBJ whole genome shotgun (WGS) entry which is preliminary data.</text>
</comment>
<keyword evidence="3" id="KW-0808">Transferase</keyword>
<dbReference type="InterPro" id="IPR050351">
    <property type="entry name" value="BphY/WalK/GraS-like"/>
</dbReference>
<dbReference type="SUPFAM" id="SSF55874">
    <property type="entry name" value="ATPase domain of HSP90 chaperone/DNA topoisomerase II/histidine kinase"/>
    <property type="match status" value="1"/>
</dbReference>
<dbReference type="RefSeq" id="WP_168669237.1">
    <property type="nucleotide sequence ID" value="NZ_JAAXKX010000013.1"/>
</dbReference>
<keyword evidence="6" id="KW-0067">ATP-binding</keyword>